<dbReference type="Proteomes" id="UP001528040">
    <property type="component" value="Unassembled WGS sequence"/>
</dbReference>
<feature type="transmembrane region" description="Helical" evidence="1">
    <location>
        <begin position="12"/>
        <end position="36"/>
    </location>
</feature>
<protein>
    <submittedName>
        <fullName evidence="2">Uncharacterized protein</fullName>
    </submittedName>
</protein>
<keyword evidence="1" id="KW-0472">Membrane</keyword>
<reference evidence="2 3" key="1">
    <citation type="submission" date="2023-01" db="EMBL/GenBank/DDBJ databases">
        <authorList>
            <person name="Yoon J.-W."/>
        </authorList>
    </citation>
    <scope>NUCLEOTIDE SEQUENCE [LARGE SCALE GENOMIC DNA]</scope>
    <source>
        <strain evidence="2 3">KMU-50</strain>
    </source>
</reference>
<feature type="transmembrane region" description="Helical" evidence="1">
    <location>
        <begin position="97"/>
        <end position="116"/>
    </location>
</feature>
<evidence type="ECO:0000256" key="1">
    <source>
        <dbReference type="SAM" id="Phobius"/>
    </source>
</evidence>
<organism evidence="2 3">
    <name type="scientific">Aliiroseovarius salicola</name>
    <dbReference type="NCBI Taxonomy" id="3009082"/>
    <lineage>
        <taxon>Bacteria</taxon>
        <taxon>Pseudomonadati</taxon>
        <taxon>Pseudomonadota</taxon>
        <taxon>Alphaproteobacteria</taxon>
        <taxon>Rhodobacterales</taxon>
        <taxon>Paracoccaceae</taxon>
        <taxon>Aliiroseovarius</taxon>
    </lineage>
</organism>
<keyword evidence="1" id="KW-0812">Transmembrane</keyword>
<feature type="transmembrane region" description="Helical" evidence="1">
    <location>
        <begin position="128"/>
        <end position="149"/>
    </location>
</feature>
<name>A0ABT4VZZ1_9RHOB</name>
<proteinExistence type="predicted"/>
<gene>
    <name evidence="2" type="ORF">O2N63_07030</name>
</gene>
<comment type="caution">
    <text evidence="2">The sequence shown here is derived from an EMBL/GenBank/DDBJ whole genome shotgun (WGS) entry which is preliminary data.</text>
</comment>
<evidence type="ECO:0000313" key="3">
    <source>
        <dbReference type="Proteomes" id="UP001528040"/>
    </source>
</evidence>
<feature type="transmembrane region" description="Helical" evidence="1">
    <location>
        <begin position="56"/>
        <end position="85"/>
    </location>
</feature>
<evidence type="ECO:0000313" key="2">
    <source>
        <dbReference type="EMBL" id="MDA5093836.1"/>
    </source>
</evidence>
<dbReference type="RefSeq" id="WP_271053543.1">
    <property type="nucleotide sequence ID" value="NZ_JAQIIO010000003.1"/>
</dbReference>
<keyword evidence="3" id="KW-1185">Reference proteome</keyword>
<accession>A0ABT4VZZ1</accession>
<sequence>MDEPTDTPMLYLKAGIYTVLALFGLGIGLWAAFFLIEGLVAFTGGSLLEHELIATPFTFLLFMAMAFTFGQIYLAPLAVLTIALFWSLSQFLGESRLLAIGASILISWAAGIRIYLNDIQNMPGQSPFPAVVLFTLIGVIAGSIFWAAFSSARDRYQSGQ</sequence>
<dbReference type="EMBL" id="JAQIIO010000003">
    <property type="protein sequence ID" value="MDA5093836.1"/>
    <property type="molecule type" value="Genomic_DNA"/>
</dbReference>
<keyword evidence="1" id="KW-1133">Transmembrane helix</keyword>